<keyword evidence="6 14" id="KW-0812">Transmembrane</keyword>
<dbReference type="NCBIfam" id="TIGR02866">
    <property type="entry name" value="CoxB"/>
    <property type="match status" value="1"/>
</dbReference>
<dbReference type="PROSITE" id="PS50999">
    <property type="entry name" value="COX2_TM"/>
    <property type="match status" value="1"/>
</dbReference>
<evidence type="ECO:0000256" key="10">
    <source>
        <dbReference type="ARBA" id="ARBA00022989"/>
    </source>
</evidence>
<feature type="transmembrane region" description="Helical" evidence="14">
    <location>
        <begin position="46"/>
        <end position="66"/>
    </location>
</feature>
<evidence type="ECO:0000259" key="15">
    <source>
        <dbReference type="PROSITE" id="PS50857"/>
    </source>
</evidence>
<dbReference type="PROSITE" id="PS50857">
    <property type="entry name" value="COX2_CUA"/>
    <property type="match status" value="1"/>
</dbReference>
<dbReference type="Gene3D" id="1.10.287.90">
    <property type="match status" value="1"/>
</dbReference>
<evidence type="ECO:0000256" key="1">
    <source>
        <dbReference type="ARBA" id="ARBA00004141"/>
    </source>
</evidence>
<dbReference type="Pfam" id="PF00116">
    <property type="entry name" value="COX2"/>
    <property type="match status" value="1"/>
</dbReference>
<dbReference type="GO" id="GO:0004129">
    <property type="term" value="F:cytochrome-c oxidase activity"/>
    <property type="evidence" value="ECO:0007669"/>
    <property type="project" value="UniProtKB-EC"/>
</dbReference>
<dbReference type="Gene3D" id="2.60.40.420">
    <property type="entry name" value="Cupredoxins - blue copper proteins"/>
    <property type="match status" value="1"/>
</dbReference>
<evidence type="ECO:0000256" key="4">
    <source>
        <dbReference type="ARBA" id="ARBA00022448"/>
    </source>
</evidence>
<proteinExistence type="inferred from homology"/>
<name>A0ABD6CCJ8_9EURY</name>
<evidence type="ECO:0000313" key="17">
    <source>
        <dbReference type="EMBL" id="MFD1587564.1"/>
    </source>
</evidence>
<dbReference type="InterPro" id="IPR002429">
    <property type="entry name" value="CcO_II-like_C"/>
</dbReference>
<keyword evidence="7" id="KW-0479">Metal-binding</keyword>
<accession>A0ABD6CCJ8</accession>
<evidence type="ECO:0000313" key="18">
    <source>
        <dbReference type="Proteomes" id="UP001597119"/>
    </source>
</evidence>
<evidence type="ECO:0000256" key="9">
    <source>
        <dbReference type="ARBA" id="ARBA00022982"/>
    </source>
</evidence>
<dbReference type="GO" id="GO:0046872">
    <property type="term" value="F:metal ion binding"/>
    <property type="evidence" value="ECO:0007669"/>
    <property type="project" value="UniProtKB-KW"/>
</dbReference>
<dbReference type="SUPFAM" id="SSF49503">
    <property type="entry name" value="Cupredoxins"/>
    <property type="match status" value="1"/>
</dbReference>
<feature type="domain" description="Cytochrome oxidase subunit II transmembrane region profile" evidence="16">
    <location>
        <begin position="19"/>
        <end position="113"/>
    </location>
</feature>
<dbReference type="InterPro" id="IPR014222">
    <property type="entry name" value="Cyt_c_oxidase_su2"/>
</dbReference>
<evidence type="ECO:0000256" key="8">
    <source>
        <dbReference type="ARBA" id="ARBA00022967"/>
    </source>
</evidence>
<evidence type="ECO:0000256" key="14">
    <source>
        <dbReference type="SAM" id="Phobius"/>
    </source>
</evidence>
<evidence type="ECO:0000256" key="6">
    <source>
        <dbReference type="ARBA" id="ARBA00022692"/>
    </source>
</evidence>
<evidence type="ECO:0000256" key="13">
    <source>
        <dbReference type="ARBA" id="ARBA00031389"/>
    </source>
</evidence>
<keyword evidence="12 14" id="KW-0472">Membrane</keyword>
<dbReference type="InterPro" id="IPR036257">
    <property type="entry name" value="Cyt_c_oxidase_su2_TM_sf"/>
</dbReference>
<keyword evidence="5" id="KW-0679">Respiratory chain</keyword>
<evidence type="ECO:0000256" key="3">
    <source>
        <dbReference type="ARBA" id="ARBA00012949"/>
    </source>
</evidence>
<protein>
    <recommendedName>
        <fullName evidence="3">cytochrome-c oxidase</fullName>
        <ecNumber evidence="3">7.1.1.9</ecNumber>
    </recommendedName>
    <alternativeName>
        <fullName evidence="13">Cytochrome c oxidase polypeptide II</fullName>
    </alternativeName>
</protein>
<keyword evidence="10 14" id="KW-1133">Transmembrane helix</keyword>
<comment type="subcellular location">
    <subcellularLocation>
        <location evidence="1">Membrane</location>
        <topology evidence="1">Multi-pass membrane protein</topology>
    </subcellularLocation>
</comment>
<dbReference type="PANTHER" id="PTHR22888">
    <property type="entry name" value="CYTOCHROME C OXIDASE, SUBUNIT II"/>
    <property type="match status" value="1"/>
</dbReference>
<keyword evidence="8" id="KW-1278">Translocase</keyword>
<organism evidence="17 18">
    <name type="scientific">Halorientalis brevis</name>
    <dbReference type="NCBI Taxonomy" id="1126241"/>
    <lineage>
        <taxon>Archaea</taxon>
        <taxon>Methanobacteriati</taxon>
        <taxon>Methanobacteriota</taxon>
        <taxon>Stenosarchaea group</taxon>
        <taxon>Halobacteria</taxon>
        <taxon>Halobacteriales</taxon>
        <taxon>Haloarculaceae</taxon>
        <taxon>Halorientalis</taxon>
    </lineage>
</organism>
<dbReference type="AlphaFoldDB" id="A0ABD6CCJ8"/>
<evidence type="ECO:0000256" key="11">
    <source>
        <dbReference type="ARBA" id="ARBA00023008"/>
    </source>
</evidence>
<dbReference type="InterPro" id="IPR045187">
    <property type="entry name" value="CcO_II"/>
</dbReference>
<sequence length="324" mass="35083">MVNRKRVGLMSLFGVTLFLAAVQPAVAQGTESTVTEGLIWGLNSNLLYVAVPITVLVEGILIYTVWKYRNADEAKPTQENRRLEITWTIATAIILLFVGVASYQVLGNPYVSATSDQQVESPGNMEEIEVYGQKYIWNFEYRVDAEGVSGSGLTLENVSLDGATVTNVTGDGIRVENAQISGSSIESGTLVNGTVTGAENTTGDDVSFDGVTVESAAISDATIRNGTASSSGTMMMPTNRDVEINITSRDWLHSFHVPGLGLKQDAFPGEWNTIKTRATETGQHQLYCAEYCGSGHSQMLGNVTVVSQDEYQRFLVESWLEAQS</sequence>
<reference evidence="17 18" key="1">
    <citation type="journal article" date="2019" name="Int. J. Syst. Evol. Microbiol.">
        <title>The Global Catalogue of Microorganisms (GCM) 10K type strain sequencing project: providing services to taxonomists for standard genome sequencing and annotation.</title>
        <authorList>
            <consortium name="The Broad Institute Genomics Platform"/>
            <consortium name="The Broad Institute Genome Sequencing Center for Infectious Disease"/>
            <person name="Wu L."/>
            <person name="Ma J."/>
        </authorList>
    </citation>
    <scope>NUCLEOTIDE SEQUENCE [LARGE SCALE GENOMIC DNA]</scope>
    <source>
        <strain evidence="17 18">CGMCC 1.12125</strain>
    </source>
</reference>
<dbReference type="RefSeq" id="WP_247373019.1">
    <property type="nucleotide sequence ID" value="NZ_JALLGV010000001.1"/>
</dbReference>
<dbReference type="EMBL" id="JBHUDJ010000003">
    <property type="protein sequence ID" value="MFD1587564.1"/>
    <property type="molecule type" value="Genomic_DNA"/>
</dbReference>
<dbReference type="SUPFAM" id="SSF81464">
    <property type="entry name" value="Cytochrome c oxidase subunit II-like, transmembrane region"/>
    <property type="match status" value="1"/>
</dbReference>
<dbReference type="InterPro" id="IPR008972">
    <property type="entry name" value="Cupredoxin"/>
</dbReference>
<keyword evidence="11" id="KW-0186">Copper</keyword>
<dbReference type="InterPro" id="IPR011759">
    <property type="entry name" value="Cyt_c_oxidase_su2_TM_dom"/>
</dbReference>
<gene>
    <name evidence="17" type="primary">coxB</name>
    <name evidence="17" type="ORF">ACFR9U_11255</name>
</gene>
<evidence type="ECO:0000256" key="2">
    <source>
        <dbReference type="ARBA" id="ARBA00007866"/>
    </source>
</evidence>
<keyword evidence="9" id="KW-0249">Electron transport</keyword>
<keyword evidence="18" id="KW-1185">Reference proteome</keyword>
<evidence type="ECO:0000256" key="7">
    <source>
        <dbReference type="ARBA" id="ARBA00022723"/>
    </source>
</evidence>
<dbReference type="PANTHER" id="PTHR22888:SF9">
    <property type="entry name" value="CYTOCHROME C OXIDASE SUBUNIT 2"/>
    <property type="match status" value="1"/>
</dbReference>
<feature type="domain" description="Cytochrome oxidase subunit II copper A binding" evidence="15">
    <location>
        <begin position="123"/>
        <end position="322"/>
    </location>
</feature>
<dbReference type="Proteomes" id="UP001597119">
    <property type="component" value="Unassembled WGS sequence"/>
</dbReference>
<keyword evidence="4" id="KW-0813">Transport</keyword>
<dbReference type="EC" id="7.1.1.9" evidence="3"/>
<comment type="caution">
    <text evidence="17">The sequence shown here is derived from an EMBL/GenBank/DDBJ whole genome shotgun (WGS) entry which is preliminary data.</text>
</comment>
<comment type="similarity">
    <text evidence="2">Belongs to the cytochrome c oxidase subunit 2 family.</text>
</comment>
<dbReference type="Pfam" id="PF02790">
    <property type="entry name" value="COX2_TM"/>
    <property type="match status" value="1"/>
</dbReference>
<dbReference type="GO" id="GO:0016020">
    <property type="term" value="C:membrane"/>
    <property type="evidence" value="ECO:0007669"/>
    <property type="project" value="UniProtKB-SubCell"/>
</dbReference>
<evidence type="ECO:0000259" key="16">
    <source>
        <dbReference type="PROSITE" id="PS50999"/>
    </source>
</evidence>
<feature type="transmembrane region" description="Helical" evidence="14">
    <location>
        <begin position="87"/>
        <end position="106"/>
    </location>
</feature>
<evidence type="ECO:0000256" key="5">
    <source>
        <dbReference type="ARBA" id="ARBA00022660"/>
    </source>
</evidence>
<evidence type="ECO:0000256" key="12">
    <source>
        <dbReference type="ARBA" id="ARBA00023136"/>
    </source>
</evidence>